<dbReference type="SMART" id="SM00470">
    <property type="entry name" value="ParB"/>
    <property type="match status" value="1"/>
</dbReference>
<dbReference type="InterPro" id="IPR041468">
    <property type="entry name" value="HTH_ParB/Spo0J"/>
</dbReference>
<proteinExistence type="inferred from homology"/>
<accession>K9HCW8</accession>
<evidence type="ECO:0000313" key="5">
    <source>
        <dbReference type="Proteomes" id="UP000009881"/>
    </source>
</evidence>
<dbReference type="GO" id="GO:0007059">
    <property type="term" value="P:chromosome segregation"/>
    <property type="evidence" value="ECO:0007669"/>
    <property type="project" value="UniProtKB-KW"/>
</dbReference>
<dbReference type="Gene3D" id="1.10.10.2830">
    <property type="match status" value="1"/>
</dbReference>
<gene>
    <name evidence="4" type="ORF">C882_2288</name>
</gene>
<evidence type="ECO:0000259" key="3">
    <source>
        <dbReference type="SMART" id="SM00470"/>
    </source>
</evidence>
<dbReference type="InterPro" id="IPR036086">
    <property type="entry name" value="ParB/Sulfiredoxin_sf"/>
</dbReference>
<evidence type="ECO:0000313" key="4">
    <source>
        <dbReference type="EMBL" id="EKV26576.1"/>
    </source>
</evidence>
<reference evidence="4 5" key="1">
    <citation type="journal article" date="2013" name="Genome Announc.">
        <title>Draft Genome Sequence of an Alphaproteobacterium, Caenispirillum salinarum AK4(T), Isolated from a Solar Saltern.</title>
        <authorList>
            <person name="Khatri I."/>
            <person name="Singh A."/>
            <person name="Korpole S."/>
            <person name="Pinnaka A.K."/>
            <person name="Subramanian S."/>
        </authorList>
    </citation>
    <scope>NUCLEOTIDE SEQUENCE [LARGE SCALE GENOMIC DNA]</scope>
    <source>
        <strain evidence="4 5">AK4</strain>
    </source>
</reference>
<organism evidence="4 5">
    <name type="scientific">Caenispirillum salinarum AK4</name>
    <dbReference type="NCBI Taxonomy" id="1238182"/>
    <lineage>
        <taxon>Bacteria</taxon>
        <taxon>Pseudomonadati</taxon>
        <taxon>Pseudomonadota</taxon>
        <taxon>Alphaproteobacteria</taxon>
        <taxon>Rhodospirillales</taxon>
        <taxon>Novispirillaceae</taxon>
        <taxon>Caenispirillum</taxon>
    </lineage>
</organism>
<dbReference type="STRING" id="1238182.C882_2288"/>
<dbReference type="InterPro" id="IPR003115">
    <property type="entry name" value="ParB_N"/>
</dbReference>
<keyword evidence="2" id="KW-0159">Chromosome partition</keyword>
<dbReference type="Pfam" id="PF02195">
    <property type="entry name" value="ParB_N"/>
    <property type="match status" value="1"/>
</dbReference>
<comment type="similarity">
    <text evidence="1">Belongs to the ParB family.</text>
</comment>
<sequence>MVATSQQMNVIEIPLDTITPNPDQPRKLFDQSALEGLATSIFEVGLLQPILVKRDPAAEGRYIIAAGERRWRAHKLIGKATIRAICMSGDIDEIAVVENAQRVDLHAVERAMAIRRLSVERQCSDESLAQMTGLSRAEITKLVAVGMLPTEMLSRFLTMSPEPSKSALFEVAMAPGEIQPALADLVAKGASIASLRRARVRLEQSEDPVTAGALGQNAQDVPALGRRLKRLTTTLGTVRSEGRPLSDQDRGHLRALRASIDAVLNDDG</sequence>
<evidence type="ECO:0000256" key="2">
    <source>
        <dbReference type="ARBA" id="ARBA00022829"/>
    </source>
</evidence>
<dbReference type="eggNOG" id="COG1475">
    <property type="taxonomic scope" value="Bacteria"/>
</dbReference>
<dbReference type="GO" id="GO:0005694">
    <property type="term" value="C:chromosome"/>
    <property type="evidence" value="ECO:0007669"/>
    <property type="project" value="TreeGrafter"/>
</dbReference>
<feature type="domain" description="ParB-like N-terminal" evidence="3">
    <location>
        <begin position="11"/>
        <end position="100"/>
    </location>
</feature>
<dbReference type="Gene3D" id="3.90.1530.30">
    <property type="match status" value="1"/>
</dbReference>
<protein>
    <submittedName>
        <fullName evidence="4">Stage 0 sporulation protein J</fullName>
    </submittedName>
</protein>
<dbReference type="EMBL" id="ANHY01000027">
    <property type="protein sequence ID" value="EKV26576.1"/>
    <property type="molecule type" value="Genomic_DNA"/>
</dbReference>
<dbReference type="PANTHER" id="PTHR33375:SF1">
    <property type="entry name" value="CHROMOSOME-PARTITIONING PROTEIN PARB-RELATED"/>
    <property type="match status" value="1"/>
</dbReference>
<dbReference type="Proteomes" id="UP000009881">
    <property type="component" value="Unassembled WGS sequence"/>
</dbReference>
<keyword evidence="5" id="KW-1185">Reference proteome</keyword>
<dbReference type="AlphaFoldDB" id="K9HCW8"/>
<dbReference type="GO" id="GO:0003677">
    <property type="term" value="F:DNA binding"/>
    <property type="evidence" value="ECO:0007669"/>
    <property type="project" value="InterPro"/>
</dbReference>
<dbReference type="NCBIfam" id="TIGR00180">
    <property type="entry name" value="parB_part"/>
    <property type="match status" value="1"/>
</dbReference>
<dbReference type="Pfam" id="PF17762">
    <property type="entry name" value="HTH_ParB"/>
    <property type="match status" value="1"/>
</dbReference>
<comment type="caution">
    <text evidence="4">The sequence shown here is derived from an EMBL/GenBank/DDBJ whole genome shotgun (WGS) entry which is preliminary data.</text>
</comment>
<dbReference type="SUPFAM" id="SSF110849">
    <property type="entry name" value="ParB/Sulfiredoxin"/>
    <property type="match status" value="1"/>
</dbReference>
<dbReference type="InterPro" id="IPR050336">
    <property type="entry name" value="Chromosome_partition/occlusion"/>
</dbReference>
<dbReference type="InterPro" id="IPR004437">
    <property type="entry name" value="ParB/RepB/Spo0J"/>
</dbReference>
<dbReference type="PANTHER" id="PTHR33375">
    <property type="entry name" value="CHROMOSOME-PARTITIONING PROTEIN PARB-RELATED"/>
    <property type="match status" value="1"/>
</dbReference>
<name>K9HCW8_9PROT</name>
<evidence type="ECO:0000256" key="1">
    <source>
        <dbReference type="ARBA" id="ARBA00006295"/>
    </source>
</evidence>